<feature type="compositionally biased region" description="Low complexity" evidence="5">
    <location>
        <begin position="213"/>
        <end position="227"/>
    </location>
</feature>
<dbReference type="EMBL" id="BJWK01000005">
    <property type="protein sequence ID" value="GEM08138.1"/>
    <property type="molecule type" value="Genomic_DNA"/>
</dbReference>
<keyword evidence="4" id="KW-0539">Nucleus</keyword>
<feature type="region of interest" description="Disordered" evidence="5">
    <location>
        <begin position="211"/>
        <end position="242"/>
    </location>
</feature>
<dbReference type="Pfam" id="PF13634">
    <property type="entry name" value="Nucleoporin_FG"/>
    <property type="match status" value="2"/>
</dbReference>
<evidence type="ECO:0000313" key="7">
    <source>
        <dbReference type="EMBL" id="GEM08138.1"/>
    </source>
</evidence>
<evidence type="ECO:0000256" key="5">
    <source>
        <dbReference type="SAM" id="MobiDB-lite"/>
    </source>
</evidence>
<feature type="compositionally biased region" description="Low complexity" evidence="5">
    <location>
        <begin position="158"/>
        <end position="176"/>
    </location>
</feature>
<keyword evidence="3" id="KW-0906">Nuclear pore complex</keyword>
<keyword evidence="3" id="KW-0509">mRNA transport</keyword>
<feature type="compositionally biased region" description="Polar residues" evidence="5">
    <location>
        <begin position="177"/>
        <end position="189"/>
    </location>
</feature>
<protein>
    <submittedName>
        <fullName evidence="7">Nucleoporin Nup44</fullName>
    </submittedName>
</protein>
<reference evidence="7 8" key="1">
    <citation type="submission" date="2019-07" db="EMBL/GenBank/DDBJ databases">
        <title>Rhodotorula toruloides NBRC10032 genome sequencing.</title>
        <authorList>
            <person name="Shida Y."/>
            <person name="Takaku H."/>
            <person name="Ogasawara W."/>
            <person name="Mori K."/>
        </authorList>
    </citation>
    <scope>NUCLEOTIDE SEQUENCE [LARGE SCALE GENOMIC DNA]</scope>
    <source>
        <strain evidence="7 8">NBRC10032</strain>
    </source>
</reference>
<keyword evidence="3" id="KW-0811">Translocation</keyword>
<evidence type="ECO:0000259" key="6">
    <source>
        <dbReference type="Pfam" id="PF13874"/>
    </source>
</evidence>
<dbReference type="GO" id="GO:0017056">
    <property type="term" value="F:structural constituent of nuclear pore"/>
    <property type="evidence" value="ECO:0007669"/>
    <property type="project" value="TreeGrafter"/>
</dbReference>
<evidence type="ECO:0000256" key="2">
    <source>
        <dbReference type="ARBA" id="ARBA00022448"/>
    </source>
</evidence>
<keyword evidence="2" id="KW-0813">Transport</keyword>
<dbReference type="Proteomes" id="UP000321518">
    <property type="component" value="Unassembled WGS sequence"/>
</dbReference>
<dbReference type="PANTHER" id="PTHR13000">
    <property type="entry name" value="NUCLEOPORIN P54"/>
    <property type="match status" value="1"/>
</dbReference>
<dbReference type="GO" id="GO:0036228">
    <property type="term" value="P:protein localization to nuclear inner membrane"/>
    <property type="evidence" value="ECO:0007669"/>
    <property type="project" value="TreeGrafter"/>
</dbReference>
<accession>A0A511KCP0</accession>
<dbReference type="InterPro" id="IPR024864">
    <property type="entry name" value="Nup54/Nup57/Nup44"/>
</dbReference>
<organism evidence="7 8">
    <name type="scientific">Rhodotorula toruloides</name>
    <name type="common">Yeast</name>
    <name type="synonym">Rhodosporidium toruloides</name>
    <dbReference type="NCBI Taxonomy" id="5286"/>
    <lineage>
        <taxon>Eukaryota</taxon>
        <taxon>Fungi</taxon>
        <taxon>Dikarya</taxon>
        <taxon>Basidiomycota</taxon>
        <taxon>Pucciniomycotina</taxon>
        <taxon>Microbotryomycetes</taxon>
        <taxon>Sporidiobolales</taxon>
        <taxon>Sporidiobolaceae</taxon>
        <taxon>Rhodotorula</taxon>
    </lineage>
</organism>
<dbReference type="Pfam" id="PF13874">
    <property type="entry name" value="Nup54"/>
    <property type="match status" value="1"/>
</dbReference>
<evidence type="ECO:0000256" key="1">
    <source>
        <dbReference type="ARBA" id="ARBA00004567"/>
    </source>
</evidence>
<dbReference type="OrthoDB" id="6162375at2759"/>
<feature type="domain" description="Nucleoporin Nup54 alpha-helical" evidence="6">
    <location>
        <begin position="287"/>
        <end position="418"/>
    </location>
</feature>
<dbReference type="PANTHER" id="PTHR13000:SF0">
    <property type="entry name" value="NUCLEOPORIN P54"/>
    <property type="match status" value="1"/>
</dbReference>
<feature type="compositionally biased region" description="Low complexity" evidence="5">
    <location>
        <begin position="23"/>
        <end position="38"/>
    </location>
</feature>
<dbReference type="InterPro" id="IPR025574">
    <property type="entry name" value="Nucleoporin_FG_rpt"/>
</dbReference>
<dbReference type="InterPro" id="IPR025712">
    <property type="entry name" value="Nup54_alpha-helical_dom"/>
</dbReference>
<comment type="subcellular location">
    <subcellularLocation>
        <location evidence="1">Nucleus</location>
        <location evidence="1">Nuclear pore complex</location>
    </subcellularLocation>
</comment>
<comment type="caution">
    <text evidence="7">The sequence shown here is derived from an EMBL/GenBank/DDBJ whole genome shotgun (WGS) entry which is preliminary data.</text>
</comment>
<dbReference type="GO" id="GO:0006999">
    <property type="term" value="P:nuclear pore organization"/>
    <property type="evidence" value="ECO:0007669"/>
    <property type="project" value="TreeGrafter"/>
</dbReference>
<gene>
    <name evidence="7" type="ORF">Rt10032_c05g2155</name>
</gene>
<feature type="region of interest" description="Disordered" evidence="5">
    <location>
        <begin position="1"/>
        <end position="39"/>
    </location>
</feature>
<dbReference type="AlphaFoldDB" id="A0A511KCP0"/>
<dbReference type="GO" id="GO:0006607">
    <property type="term" value="P:NLS-bearing protein import into nucleus"/>
    <property type="evidence" value="ECO:0007669"/>
    <property type="project" value="TreeGrafter"/>
</dbReference>
<evidence type="ECO:0000256" key="3">
    <source>
        <dbReference type="ARBA" id="ARBA00023132"/>
    </source>
</evidence>
<evidence type="ECO:0000256" key="4">
    <source>
        <dbReference type="ARBA" id="ARBA00023242"/>
    </source>
</evidence>
<name>A0A511KCP0_RHOTO</name>
<sequence>MATFSFGSTAPKPATSAPTFSFGTPATSAAPAPGATPSLFGSATAAPATGGLFGSVPATSSAGGGLFGSTTTSQAPATGGGLFGSATPATGSAAPSAGGLFGSTNAGTTGGLFGAKPPTTGTTGGLFGSTTQQQPATGGGLFGSTAAPATGGLFGSMQQQPQQQQQQQQQQQPQQQAPSLFGQSQSAASASLFGPKPAASSSFFGSANPLLGTSTTAQPTAPSAPIPKLGDPLPSKPNEPSIESRLSALKDAWDPSSPKCRFQTYFYNEVPAGQSVGMYSRPVEGARRDEWDRAVRENPEPEKLIPALALGFPSLQTRLNLQQHLNGQHQALLHEIHTHLDSLSSSHSLTTSLRTLRARQNAVALAARLNGLVAKASALSPARNAGIRREEDELRVELEGQVKGEVEHVKARMGELWAGVGAVKARKGTAHGAGGDEDGAGWAVADEEGLRKILEILGSQQSGLDHLTRTLQSMARDVDVMNEAFGLQRTKVAVAGPAGATGEGR</sequence>
<keyword evidence="3" id="KW-0653">Protein transport</keyword>
<proteinExistence type="predicted"/>
<dbReference type="GO" id="GO:0044613">
    <property type="term" value="C:nuclear pore central transport channel"/>
    <property type="evidence" value="ECO:0007669"/>
    <property type="project" value="TreeGrafter"/>
</dbReference>
<feature type="region of interest" description="Disordered" evidence="5">
    <location>
        <begin position="109"/>
        <end position="198"/>
    </location>
</feature>
<evidence type="ECO:0000313" key="8">
    <source>
        <dbReference type="Proteomes" id="UP000321518"/>
    </source>
</evidence>